<sequence>GKFHTNESSGPVQGKDCQFQNTKMVAAIGREEWFECNRSCMFMYLVFPEHTELLASVQYVLIVLEQKA</sequence>
<protein>
    <submittedName>
        <fullName evidence="1">Uncharacterized protein</fullName>
    </submittedName>
</protein>
<gene>
    <name evidence="1" type="ORF">TSPGSL018_11257</name>
</gene>
<name>A0A061S4A5_9CHLO</name>
<organism evidence="1">
    <name type="scientific">Tetraselmis sp. GSL018</name>
    <dbReference type="NCBI Taxonomy" id="582737"/>
    <lineage>
        <taxon>Eukaryota</taxon>
        <taxon>Viridiplantae</taxon>
        <taxon>Chlorophyta</taxon>
        <taxon>core chlorophytes</taxon>
        <taxon>Chlorodendrophyceae</taxon>
        <taxon>Chlorodendrales</taxon>
        <taxon>Chlorodendraceae</taxon>
        <taxon>Tetraselmis</taxon>
    </lineage>
</organism>
<proteinExistence type="predicted"/>
<dbReference type="AlphaFoldDB" id="A0A061S4A5"/>
<dbReference type="EMBL" id="GBEZ01005272">
    <property type="protein sequence ID" value="JAC80012.1"/>
    <property type="molecule type" value="Transcribed_RNA"/>
</dbReference>
<evidence type="ECO:0000313" key="1">
    <source>
        <dbReference type="EMBL" id="JAC80012.1"/>
    </source>
</evidence>
<accession>A0A061S4A5</accession>
<reference evidence="1" key="1">
    <citation type="submission" date="2014-05" db="EMBL/GenBank/DDBJ databases">
        <title>The transcriptome of the halophilic microalga Tetraselmis sp. GSL018 isolated from the Great Salt Lake, Utah.</title>
        <authorList>
            <person name="Jinkerson R.E."/>
            <person name="D'Adamo S."/>
            <person name="Posewitz M.C."/>
        </authorList>
    </citation>
    <scope>NUCLEOTIDE SEQUENCE</scope>
    <source>
        <strain evidence="1">GSL018</strain>
    </source>
</reference>
<feature type="non-terminal residue" evidence="1">
    <location>
        <position position="1"/>
    </location>
</feature>